<keyword evidence="3" id="KW-0238">DNA-binding</keyword>
<dbReference type="InterPro" id="IPR058163">
    <property type="entry name" value="LysR-type_TF_proteobact-type"/>
</dbReference>
<evidence type="ECO:0000313" key="6">
    <source>
        <dbReference type="EMBL" id="RVU38859.1"/>
    </source>
</evidence>
<dbReference type="EMBL" id="SADE01000001">
    <property type="protein sequence ID" value="RVU38859.1"/>
    <property type="molecule type" value="Genomic_DNA"/>
</dbReference>
<evidence type="ECO:0000256" key="1">
    <source>
        <dbReference type="ARBA" id="ARBA00009437"/>
    </source>
</evidence>
<dbReference type="GO" id="GO:0043565">
    <property type="term" value="F:sequence-specific DNA binding"/>
    <property type="evidence" value="ECO:0007669"/>
    <property type="project" value="TreeGrafter"/>
</dbReference>
<keyword evidence="4" id="KW-0804">Transcription</keyword>
<dbReference type="OrthoDB" id="7333438at2"/>
<name>A0A3S2VPW1_9PROT</name>
<dbReference type="GO" id="GO:0006351">
    <property type="term" value="P:DNA-templated transcription"/>
    <property type="evidence" value="ECO:0007669"/>
    <property type="project" value="TreeGrafter"/>
</dbReference>
<evidence type="ECO:0000256" key="2">
    <source>
        <dbReference type="ARBA" id="ARBA00023015"/>
    </source>
</evidence>
<comment type="similarity">
    <text evidence="1">Belongs to the LysR transcriptional regulatory family.</text>
</comment>
<dbReference type="InterPro" id="IPR000847">
    <property type="entry name" value="LysR_HTH_N"/>
</dbReference>
<dbReference type="InterPro" id="IPR036390">
    <property type="entry name" value="WH_DNA-bd_sf"/>
</dbReference>
<dbReference type="InterPro" id="IPR036388">
    <property type="entry name" value="WH-like_DNA-bd_sf"/>
</dbReference>
<dbReference type="Gene3D" id="1.10.10.10">
    <property type="entry name" value="Winged helix-like DNA-binding domain superfamily/Winged helix DNA-binding domain"/>
    <property type="match status" value="1"/>
</dbReference>
<evidence type="ECO:0000256" key="3">
    <source>
        <dbReference type="ARBA" id="ARBA00023125"/>
    </source>
</evidence>
<dbReference type="AlphaFoldDB" id="A0A3S2VPW1"/>
<feature type="domain" description="HTH lysR-type" evidence="5">
    <location>
        <begin position="2"/>
        <end position="59"/>
    </location>
</feature>
<keyword evidence="2" id="KW-0805">Transcription regulation</keyword>
<dbReference type="SUPFAM" id="SSF46785">
    <property type="entry name" value="Winged helix' DNA-binding domain"/>
    <property type="match status" value="1"/>
</dbReference>
<dbReference type="Gene3D" id="3.40.190.290">
    <property type="match status" value="1"/>
</dbReference>
<sequence>MINWNDMRFVLAIVREGTLSAAGRSLGVDQTTVTRRLAALEEGLNARLFDRRDGRLIPTPAGEEVITRAERAEVELAALERDVAGRDTKPGGLVRMTSVPTLSNRLLAPRVGLLFETYPDIDLDLIAEPATLSVTRREADIALRLTRPTEDGMIARRLGAIRYAPYARSDLADRVDGAEGRRGAGDADLAWITYEESFAAIPQAKWIAKEGKEPLSPLRVNDGEPILQAVLAGLGRSLLPVFVGEAEPGLTRLSDPVTSRDVWLVVHPHVRRSARIDAVVGWIDGIFAELKKAGAVA</sequence>
<evidence type="ECO:0000259" key="5">
    <source>
        <dbReference type="PROSITE" id="PS50931"/>
    </source>
</evidence>
<dbReference type="SUPFAM" id="SSF53850">
    <property type="entry name" value="Periplasmic binding protein-like II"/>
    <property type="match status" value="1"/>
</dbReference>
<dbReference type="PANTHER" id="PTHR30537:SF3">
    <property type="entry name" value="TRANSCRIPTIONAL REGULATORY PROTEIN"/>
    <property type="match status" value="1"/>
</dbReference>
<dbReference type="Pfam" id="PF03466">
    <property type="entry name" value="LysR_substrate"/>
    <property type="match status" value="1"/>
</dbReference>
<dbReference type="PANTHER" id="PTHR30537">
    <property type="entry name" value="HTH-TYPE TRANSCRIPTIONAL REGULATOR"/>
    <property type="match status" value="1"/>
</dbReference>
<organism evidence="6 7">
    <name type="scientific">Hwanghaeella grinnelliae</name>
    <dbReference type="NCBI Taxonomy" id="2500179"/>
    <lineage>
        <taxon>Bacteria</taxon>
        <taxon>Pseudomonadati</taxon>
        <taxon>Pseudomonadota</taxon>
        <taxon>Alphaproteobacteria</taxon>
        <taxon>Rhodospirillales</taxon>
        <taxon>Rhodospirillaceae</taxon>
        <taxon>Hwanghaeella</taxon>
    </lineage>
</organism>
<dbReference type="GO" id="GO:0003700">
    <property type="term" value="F:DNA-binding transcription factor activity"/>
    <property type="evidence" value="ECO:0007669"/>
    <property type="project" value="InterPro"/>
</dbReference>
<protein>
    <submittedName>
        <fullName evidence="6">LysR family transcriptional regulator</fullName>
    </submittedName>
</protein>
<keyword evidence="7" id="KW-1185">Reference proteome</keyword>
<dbReference type="PROSITE" id="PS50931">
    <property type="entry name" value="HTH_LYSR"/>
    <property type="match status" value="1"/>
</dbReference>
<accession>A0A3S2VPW1</accession>
<reference evidence="7" key="1">
    <citation type="submission" date="2019-01" db="EMBL/GenBank/DDBJ databases">
        <title>Gri0909 isolated from a small marine red alga.</title>
        <authorList>
            <person name="Kim J."/>
            <person name="Jeong S.E."/>
            <person name="Jeon C.O."/>
        </authorList>
    </citation>
    <scope>NUCLEOTIDE SEQUENCE [LARGE SCALE GENOMIC DNA]</scope>
    <source>
        <strain evidence="7">Gri0909</strain>
    </source>
</reference>
<proteinExistence type="inferred from homology"/>
<dbReference type="Pfam" id="PF00126">
    <property type="entry name" value="HTH_1"/>
    <property type="match status" value="1"/>
</dbReference>
<comment type="caution">
    <text evidence="6">The sequence shown here is derived from an EMBL/GenBank/DDBJ whole genome shotgun (WGS) entry which is preliminary data.</text>
</comment>
<evidence type="ECO:0000313" key="7">
    <source>
        <dbReference type="Proteomes" id="UP000287447"/>
    </source>
</evidence>
<gene>
    <name evidence="6" type="ORF">EOI86_06230</name>
</gene>
<dbReference type="Proteomes" id="UP000287447">
    <property type="component" value="Unassembled WGS sequence"/>
</dbReference>
<dbReference type="InterPro" id="IPR005119">
    <property type="entry name" value="LysR_subst-bd"/>
</dbReference>
<evidence type="ECO:0000256" key="4">
    <source>
        <dbReference type="ARBA" id="ARBA00023163"/>
    </source>
</evidence>